<evidence type="ECO:0000313" key="3">
    <source>
        <dbReference type="Proteomes" id="UP001283361"/>
    </source>
</evidence>
<evidence type="ECO:0000313" key="2">
    <source>
        <dbReference type="EMBL" id="KAK3772704.1"/>
    </source>
</evidence>
<evidence type="ECO:0000256" key="1">
    <source>
        <dbReference type="SAM" id="MobiDB-lite"/>
    </source>
</evidence>
<dbReference type="Proteomes" id="UP001283361">
    <property type="component" value="Unassembled WGS sequence"/>
</dbReference>
<organism evidence="2 3">
    <name type="scientific">Elysia crispata</name>
    <name type="common">lettuce slug</name>
    <dbReference type="NCBI Taxonomy" id="231223"/>
    <lineage>
        <taxon>Eukaryota</taxon>
        <taxon>Metazoa</taxon>
        <taxon>Spiralia</taxon>
        <taxon>Lophotrochozoa</taxon>
        <taxon>Mollusca</taxon>
        <taxon>Gastropoda</taxon>
        <taxon>Heterobranchia</taxon>
        <taxon>Euthyneura</taxon>
        <taxon>Panpulmonata</taxon>
        <taxon>Sacoglossa</taxon>
        <taxon>Placobranchoidea</taxon>
        <taxon>Plakobranchidae</taxon>
        <taxon>Elysia</taxon>
    </lineage>
</organism>
<feature type="region of interest" description="Disordered" evidence="1">
    <location>
        <begin position="22"/>
        <end position="45"/>
    </location>
</feature>
<dbReference type="AlphaFoldDB" id="A0AAE0ZNH9"/>
<reference evidence="2" key="1">
    <citation type="journal article" date="2023" name="G3 (Bethesda)">
        <title>A reference genome for the long-term kleptoplast-retaining sea slug Elysia crispata morphotype clarki.</title>
        <authorList>
            <person name="Eastman K.E."/>
            <person name="Pendleton A.L."/>
            <person name="Shaikh M.A."/>
            <person name="Suttiyut T."/>
            <person name="Ogas R."/>
            <person name="Tomko P."/>
            <person name="Gavelis G."/>
            <person name="Widhalm J.R."/>
            <person name="Wisecaver J.H."/>
        </authorList>
    </citation>
    <scope>NUCLEOTIDE SEQUENCE</scope>
    <source>
        <strain evidence="2">ECLA1</strain>
    </source>
</reference>
<sequence length="71" mass="8136">MIWRLLSYNDIIRNSGWFARQRGRKTQKTKSNWIKQGAPDGRDHHAGKAYTMVSNIRTNSWFTGSGSVASH</sequence>
<proteinExistence type="predicted"/>
<comment type="caution">
    <text evidence="2">The sequence shown here is derived from an EMBL/GenBank/DDBJ whole genome shotgun (WGS) entry which is preliminary data.</text>
</comment>
<accession>A0AAE0ZNH9</accession>
<protein>
    <submittedName>
        <fullName evidence="2">Uncharacterized protein</fullName>
    </submittedName>
</protein>
<name>A0AAE0ZNH9_9GAST</name>
<keyword evidence="3" id="KW-1185">Reference proteome</keyword>
<gene>
    <name evidence="2" type="ORF">RRG08_016115</name>
</gene>
<dbReference type="EMBL" id="JAWDGP010003608">
    <property type="protein sequence ID" value="KAK3772704.1"/>
    <property type="molecule type" value="Genomic_DNA"/>
</dbReference>